<name>A0A0X3PI02_SCHSO</name>
<dbReference type="PROSITE" id="PS00972">
    <property type="entry name" value="USP_1"/>
    <property type="match status" value="1"/>
</dbReference>
<dbReference type="Gene3D" id="3.30.2230.10">
    <property type="entry name" value="DUSP-like"/>
    <property type="match status" value="1"/>
</dbReference>
<comment type="catalytic activity">
    <reaction evidence="1 7">
        <text>Thiol-dependent hydrolysis of ester, thioester, amide, peptide and isopeptide bonds formed by the C-terminal Gly of ubiquitin (a 76-residue protein attached to proteins as an intracellular targeting signal).</text>
        <dbReference type="EC" id="3.4.19.12"/>
    </reaction>
</comment>
<evidence type="ECO:0000313" key="11">
    <source>
        <dbReference type="EMBL" id="JAP51433.1"/>
    </source>
</evidence>
<dbReference type="GO" id="GO:0016579">
    <property type="term" value="P:protein deubiquitination"/>
    <property type="evidence" value="ECO:0007669"/>
    <property type="project" value="InterPro"/>
</dbReference>
<dbReference type="Pfam" id="PF06337">
    <property type="entry name" value="DUSP"/>
    <property type="match status" value="1"/>
</dbReference>
<dbReference type="InterPro" id="IPR038765">
    <property type="entry name" value="Papain-like_cys_pep_sf"/>
</dbReference>
<comment type="similarity">
    <text evidence="2 7">Belongs to the peptidase C19 family.</text>
</comment>
<dbReference type="SMART" id="SM00695">
    <property type="entry name" value="DUSP"/>
    <property type="match status" value="1"/>
</dbReference>
<keyword evidence="6 7" id="KW-0788">Thiol protease</keyword>
<dbReference type="EMBL" id="GEEE01011792">
    <property type="protein sequence ID" value="JAP51433.1"/>
    <property type="molecule type" value="Transcribed_RNA"/>
</dbReference>
<organism evidence="11">
    <name type="scientific">Schistocephalus solidus</name>
    <name type="common">Tapeworm</name>
    <dbReference type="NCBI Taxonomy" id="70667"/>
    <lineage>
        <taxon>Eukaryota</taxon>
        <taxon>Metazoa</taxon>
        <taxon>Spiralia</taxon>
        <taxon>Lophotrochozoa</taxon>
        <taxon>Platyhelminthes</taxon>
        <taxon>Cestoda</taxon>
        <taxon>Eucestoda</taxon>
        <taxon>Diphyllobothriidea</taxon>
        <taxon>Diphyllobothriidae</taxon>
        <taxon>Schistocephalus</taxon>
    </lineage>
</organism>
<keyword evidence="3 7" id="KW-0645">Protease</keyword>
<dbReference type="InterPro" id="IPR035927">
    <property type="entry name" value="DUSP-like_sf"/>
</dbReference>
<feature type="domain" description="DUSP" evidence="10">
    <location>
        <begin position="3"/>
        <end position="114"/>
    </location>
</feature>
<dbReference type="PANTHER" id="PTHR21646">
    <property type="entry name" value="UBIQUITIN CARBOXYL-TERMINAL HYDROLASE"/>
    <property type="match status" value="1"/>
</dbReference>
<feature type="domain" description="USP" evidence="9">
    <location>
        <begin position="240"/>
        <end position="721"/>
    </location>
</feature>
<dbReference type="EC" id="3.4.19.12" evidence="7"/>
<protein>
    <recommendedName>
        <fullName evidence="7">Ubiquitin carboxyl-terminal hydrolase</fullName>
        <ecNumber evidence="7">3.4.19.12</ecNumber>
    </recommendedName>
</protein>
<evidence type="ECO:0000259" key="10">
    <source>
        <dbReference type="PROSITE" id="PS51283"/>
    </source>
</evidence>
<dbReference type="PROSITE" id="PS50235">
    <property type="entry name" value="USP_3"/>
    <property type="match status" value="1"/>
</dbReference>
<evidence type="ECO:0000259" key="9">
    <source>
        <dbReference type="PROSITE" id="PS50235"/>
    </source>
</evidence>
<evidence type="ECO:0000256" key="6">
    <source>
        <dbReference type="ARBA" id="ARBA00022807"/>
    </source>
</evidence>
<dbReference type="PROSITE" id="PS00973">
    <property type="entry name" value="USP_2"/>
    <property type="match status" value="1"/>
</dbReference>
<feature type="compositionally biased region" description="Polar residues" evidence="8">
    <location>
        <begin position="728"/>
        <end position="750"/>
    </location>
</feature>
<dbReference type="CDD" id="cd02674">
    <property type="entry name" value="Peptidase_C19R"/>
    <property type="match status" value="1"/>
</dbReference>
<dbReference type="InterPro" id="IPR028889">
    <property type="entry name" value="USP"/>
</dbReference>
<dbReference type="InterPro" id="IPR001394">
    <property type="entry name" value="Peptidase_C19_UCH"/>
</dbReference>
<evidence type="ECO:0000256" key="5">
    <source>
        <dbReference type="ARBA" id="ARBA00022801"/>
    </source>
</evidence>
<reference evidence="11" key="1">
    <citation type="submission" date="2016-01" db="EMBL/GenBank/DDBJ databases">
        <title>Reference transcriptome for the parasite Schistocephalus solidus: insights into the molecular evolution of parasitism.</title>
        <authorList>
            <person name="Hebert F.O."/>
            <person name="Grambauer S."/>
            <person name="Barber I."/>
            <person name="Landry C.R."/>
            <person name="Aubin-Horth N."/>
        </authorList>
    </citation>
    <scope>NUCLEOTIDE SEQUENCE</scope>
</reference>
<dbReference type="InterPro" id="IPR050185">
    <property type="entry name" value="Ub_carboxyl-term_hydrolase"/>
</dbReference>
<dbReference type="InterPro" id="IPR018200">
    <property type="entry name" value="USP_CS"/>
</dbReference>
<dbReference type="Gene3D" id="3.10.20.90">
    <property type="entry name" value="Phosphatidylinositol 3-kinase Catalytic Subunit, Chain A, domain 1"/>
    <property type="match status" value="1"/>
</dbReference>
<dbReference type="Pfam" id="PF00443">
    <property type="entry name" value="UCH"/>
    <property type="match status" value="1"/>
</dbReference>
<keyword evidence="5 7" id="KW-0378">Hydrolase</keyword>
<accession>A0A0X3PI02</accession>
<dbReference type="PANTHER" id="PTHR21646:SF24">
    <property type="entry name" value="UBIQUITIN CARBOXYL-TERMINAL HYDROLASE"/>
    <property type="match status" value="1"/>
</dbReference>
<dbReference type="PROSITE" id="PS51283">
    <property type="entry name" value="DUSP"/>
    <property type="match status" value="1"/>
</dbReference>
<evidence type="ECO:0000256" key="7">
    <source>
        <dbReference type="RuleBase" id="RU366025"/>
    </source>
</evidence>
<proteinExistence type="inferred from homology"/>
<dbReference type="SUPFAM" id="SSF143791">
    <property type="entry name" value="DUSP-like"/>
    <property type="match status" value="1"/>
</dbReference>
<dbReference type="AlphaFoldDB" id="A0A0X3PI02"/>
<dbReference type="InterPro" id="IPR006615">
    <property type="entry name" value="Pept_C19_DUSP"/>
</dbReference>
<sequence length="763" mass="86462">MSDGIIDQVQRAREVFNAPQKEGDVWYVLNIAWFDKWKKFTHYEDINEEITESDGFDPPPGMIDNGSLMDGDKLRSNLLVGTDVIFIPESLWDLFCKCYGCYPADTSIFKRSTVKASTGKLSLDLYPSHIRLVEKNKNGPEIEETFCNAETIGHLKNVIRRVRRCHQCDIRLFDSKIDEEVTAKDDVTLQEACLDGTRTLIYEISGSNRSIDSLDRNRLSYTVQSSSSYGKFGSQPQGVVGLHNLGNTCFMNSALQCTSNIPELTDFFLLDKYKPDLNHVSRLGSKGVIAECFAALIKRLWSTGSAGSAISPRDLKISIGQYAPQFVGYQQHDAHELMMFLLDFLHEDLNRVKQKPYIELNDADGRPDEEVAREAWEHYKKRNDSFIVDLFHGMLKSTVVCPDCGYTSVTFDPFASLSLPLDIVPTIAIIWPHNGEFQRIRCHLYVPPRCSLENLISYFKHARQPQDGCKYIIAEFNRDDLRIPEPEEKLYVRKEELQFMAFEVPAVRGSNFEMASHPTNGSASDRSETLCDDVLGVINAHLSKEGVVQQAKLTAGKPSRICVPSAFFDLGHTDKLQQKLNLDLCFELFTTEETLSAQNSWYCKKCKEHQQASKKFDLWCLPKVLVIHLKRFRSVYRINKINEFVDCPVEGLKIYNSRHEEHVYDLVAVSNHMGGLGGGHYTAYAKNRYDNRWYNFDDSYTCHLSGSPVTAAAYVLIYVRHEVPSLPSANGDNSGVSSDMDNQDLSPMSNSHDHGNGDMNLGR</sequence>
<dbReference type="GO" id="GO:0006508">
    <property type="term" value="P:proteolysis"/>
    <property type="evidence" value="ECO:0007669"/>
    <property type="project" value="UniProtKB-KW"/>
</dbReference>
<evidence type="ECO:0000256" key="8">
    <source>
        <dbReference type="SAM" id="MobiDB-lite"/>
    </source>
</evidence>
<feature type="region of interest" description="Disordered" evidence="8">
    <location>
        <begin position="728"/>
        <end position="763"/>
    </location>
</feature>
<evidence type="ECO:0000256" key="3">
    <source>
        <dbReference type="ARBA" id="ARBA00022670"/>
    </source>
</evidence>
<evidence type="ECO:0000256" key="4">
    <source>
        <dbReference type="ARBA" id="ARBA00022786"/>
    </source>
</evidence>
<evidence type="ECO:0000256" key="2">
    <source>
        <dbReference type="ARBA" id="ARBA00009085"/>
    </source>
</evidence>
<dbReference type="GO" id="GO:0004843">
    <property type="term" value="F:cysteine-type deubiquitinase activity"/>
    <property type="evidence" value="ECO:0007669"/>
    <property type="project" value="UniProtKB-UniRule"/>
</dbReference>
<gene>
    <name evidence="11" type="primary">UBP8</name>
    <name evidence="11" type="ORF">TR113550</name>
</gene>
<dbReference type="Gene3D" id="3.90.70.10">
    <property type="entry name" value="Cysteine proteinases"/>
    <property type="match status" value="2"/>
</dbReference>
<dbReference type="SUPFAM" id="SSF54001">
    <property type="entry name" value="Cysteine proteinases"/>
    <property type="match status" value="1"/>
</dbReference>
<keyword evidence="4 7" id="KW-0833">Ubl conjugation pathway</keyword>
<evidence type="ECO:0000256" key="1">
    <source>
        <dbReference type="ARBA" id="ARBA00000707"/>
    </source>
</evidence>